<organism evidence="1">
    <name type="scientific">Magnetospirillum gryphiswaldense</name>
    <dbReference type="NCBI Taxonomy" id="55518"/>
    <lineage>
        <taxon>Bacteria</taxon>
        <taxon>Pseudomonadati</taxon>
        <taxon>Pseudomonadota</taxon>
        <taxon>Alphaproteobacteria</taxon>
        <taxon>Rhodospirillales</taxon>
        <taxon>Rhodospirillaceae</taxon>
        <taxon>Magnetospirillum</taxon>
    </lineage>
</organism>
<dbReference type="RefSeq" id="WP_024079116.1">
    <property type="nucleotide sequence ID" value="NZ_CP027527.1"/>
</dbReference>
<gene>
    <name evidence="1" type="ORF">MGR_0598</name>
</gene>
<protein>
    <submittedName>
        <fullName evidence="1">Uncharacterized protein</fullName>
    </submittedName>
</protein>
<dbReference type="EMBL" id="CU459003">
    <property type="protein sequence ID" value="CAM75273.1"/>
    <property type="molecule type" value="Genomic_DNA"/>
</dbReference>
<dbReference type="AlphaFoldDB" id="A4TXB6"/>
<name>A4TXB6_9PROT</name>
<sequence length="67" mass="7737">MAMSSTHRFAFTLDGRTVDGPADMNVTYVGRINRKLAEADARRRFEEWLNQPSPLARRWSSNQVVVR</sequence>
<accession>A4TXB6</accession>
<proteinExistence type="predicted"/>
<reference evidence="1" key="1">
    <citation type="journal article" date="2007" name="J. Bacteriol.">
        <title>Comparative genome analysis of four magnetotactic bacteria reveals a complex set of group-specific genes implicated in magnetosome biomineralization and function.</title>
        <authorList>
            <person name="Richter M."/>
            <person name="Kube M."/>
            <person name="Bazylinski D.A."/>
            <person name="Lombardot T."/>
            <person name="Gloeckner F.O."/>
            <person name="Reinhardt R."/>
            <person name="Schueler D."/>
        </authorList>
    </citation>
    <scope>NUCLEOTIDE SEQUENCE</scope>
    <source>
        <strain evidence="1">MSR-1</strain>
    </source>
</reference>
<evidence type="ECO:0000313" key="1">
    <source>
        <dbReference type="EMBL" id="CAM75273.1"/>
    </source>
</evidence>